<dbReference type="eggNOG" id="ENOG502SCTU">
    <property type="taxonomic scope" value="Eukaryota"/>
</dbReference>
<protein>
    <recommendedName>
        <fullName evidence="3">BTB domain-containing protein</fullName>
    </recommendedName>
</protein>
<dbReference type="OMA" id="YRMHKLM"/>
<dbReference type="HOGENOM" id="CLU_918993_0_0_1"/>
<dbReference type="FunCoup" id="G0N4R6">
    <property type="interactions" value="258"/>
</dbReference>
<gene>
    <name evidence="1" type="ORF">CAEBREN_13101</name>
</gene>
<evidence type="ECO:0000313" key="1">
    <source>
        <dbReference type="EMBL" id="EGT52703.1"/>
    </source>
</evidence>
<dbReference type="OrthoDB" id="5810718at2759"/>
<dbReference type="Proteomes" id="UP000008068">
    <property type="component" value="Unassembled WGS sequence"/>
</dbReference>
<organism evidence="2">
    <name type="scientific">Caenorhabditis brenneri</name>
    <name type="common">Nematode worm</name>
    <dbReference type="NCBI Taxonomy" id="135651"/>
    <lineage>
        <taxon>Eukaryota</taxon>
        <taxon>Metazoa</taxon>
        <taxon>Ecdysozoa</taxon>
        <taxon>Nematoda</taxon>
        <taxon>Chromadorea</taxon>
        <taxon>Rhabditida</taxon>
        <taxon>Rhabditina</taxon>
        <taxon>Rhabditomorpha</taxon>
        <taxon>Rhabditoidea</taxon>
        <taxon>Rhabditidae</taxon>
        <taxon>Peloderinae</taxon>
        <taxon>Caenorhabditis</taxon>
    </lineage>
</organism>
<dbReference type="STRING" id="135651.G0N4R6"/>
<evidence type="ECO:0000313" key="2">
    <source>
        <dbReference type="Proteomes" id="UP000008068"/>
    </source>
</evidence>
<name>G0N4R6_CAEBE</name>
<accession>G0N4R6</accession>
<proteinExistence type="predicted"/>
<sequence length="303" mass="35799">MDIWIPILSDRLESPNFEFKSKFIGGECVIQKDYVEEAETNKQLGWMIHVYFRPEAFEDRPFIADIAFRCGTKRREVMSVLIKNDSFFGYMRVNQIQGRLIIAARIRKMLCELDLSKPSGSRQFIVQNFEDQVKEGLIFYVNLAKLGLVGGDLFKKWQTLEDVQSLSTTTELMENKMIEILMEATAKYDDLIILRHSFHRLIQLAQKYRMHKLMRLAEEYLSDTKLMSWDEKILLALQYRMSPLYVQVQRKHLLSPWNILCRIQRLYLSNYARQNENSSNPYEIIHKNLIQMVMMSDENICIG</sequence>
<keyword evidence="2" id="KW-1185">Reference proteome</keyword>
<dbReference type="AlphaFoldDB" id="G0N4R6"/>
<reference evidence="2" key="1">
    <citation type="submission" date="2011-07" db="EMBL/GenBank/DDBJ databases">
        <authorList>
            <consortium name="Caenorhabditis brenneri Sequencing and Analysis Consortium"/>
            <person name="Wilson R.K."/>
        </authorList>
    </citation>
    <scope>NUCLEOTIDE SEQUENCE [LARGE SCALE GENOMIC DNA]</scope>
    <source>
        <strain evidence="2">PB2801</strain>
    </source>
</reference>
<dbReference type="InParanoid" id="G0N4R6"/>
<evidence type="ECO:0008006" key="3">
    <source>
        <dbReference type="Google" id="ProtNLM"/>
    </source>
</evidence>
<dbReference type="EMBL" id="GL379838">
    <property type="protein sequence ID" value="EGT52703.1"/>
    <property type="molecule type" value="Genomic_DNA"/>
</dbReference>